<dbReference type="Gene3D" id="3.30.560.10">
    <property type="entry name" value="Glucose Oxidase, domain 3"/>
    <property type="match status" value="1"/>
</dbReference>
<dbReference type="HOGENOM" id="CLU_002865_7_1_4"/>
<keyword evidence="4 5" id="KW-0274">FAD</keyword>
<dbReference type="RefSeq" id="WP_025370752.1">
    <property type="nucleotide sequence ID" value="NZ_CP003915.1"/>
</dbReference>
<evidence type="ECO:0000256" key="5">
    <source>
        <dbReference type="PIRSR" id="PIRSR000137-2"/>
    </source>
</evidence>
<dbReference type="AlphaFoldDB" id="W0P5X3"/>
<organism evidence="8 9">
    <name type="scientific">Advenella mimigardefordensis (strain DSM 17166 / LMG 22922 / DPN7)</name>
    <dbReference type="NCBI Taxonomy" id="1247726"/>
    <lineage>
        <taxon>Bacteria</taxon>
        <taxon>Pseudomonadati</taxon>
        <taxon>Pseudomonadota</taxon>
        <taxon>Betaproteobacteria</taxon>
        <taxon>Burkholderiales</taxon>
        <taxon>Alcaligenaceae</taxon>
    </lineage>
</organism>
<dbReference type="InterPro" id="IPR007867">
    <property type="entry name" value="GMC_OxRtase_C"/>
</dbReference>
<dbReference type="PANTHER" id="PTHR11552:SF147">
    <property type="entry name" value="CHOLINE DEHYDROGENASE, MITOCHONDRIAL"/>
    <property type="match status" value="1"/>
</dbReference>
<dbReference type="eggNOG" id="COG2303">
    <property type="taxonomic scope" value="Bacteria"/>
</dbReference>
<name>W0P5X3_ADVMD</name>
<dbReference type="GO" id="GO:0016614">
    <property type="term" value="F:oxidoreductase activity, acting on CH-OH group of donors"/>
    <property type="evidence" value="ECO:0007669"/>
    <property type="project" value="InterPro"/>
</dbReference>
<dbReference type="Pfam" id="PF00732">
    <property type="entry name" value="GMC_oxred_N"/>
    <property type="match status" value="1"/>
</dbReference>
<dbReference type="Gene3D" id="3.50.50.60">
    <property type="entry name" value="FAD/NAD(P)-binding domain"/>
    <property type="match status" value="2"/>
</dbReference>
<comment type="similarity">
    <text evidence="2">Belongs to the GMC oxidoreductase family.</text>
</comment>
<evidence type="ECO:0000259" key="7">
    <source>
        <dbReference type="Pfam" id="PF05199"/>
    </source>
</evidence>
<evidence type="ECO:0000313" key="8">
    <source>
        <dbReference type="EMBL" id="AHG62156.1"/>
    </source>
</evidence>
<dbReference type="STRING" id="1247726.MIM_c00530"/>
<dbReference type="InterPro" id="IPR036188">
    <property type="entry name" value="FAD/NAD-bd_sf"/>
</dbReference>
<evidence type="ECO:0000256" key="1">
    <source>
        <dbReference type="ARBA" id="ARBA00001974"/>
    </source>
</evidence>
<accession>W0P5X3</accession>
<keyword evidence="3" id="KW-0285">Flavoprotein</keyword>
<feature type="binding site" evidence="5">
    <location>
        <position position="93"/>
    </location>
    <ligand>
        <name>FAD</name>
        <dbReference type="ChEBI" id="CHEBI:57692"/>
    </ligand>
</feature>
<dbReference type="EMBL" id="CP003915">
    <property type="protein sequence ID" value="AHG62156.1"/>
    <property type="molecule type" value="Genomic_DNA"/>
</dbReference>
<dbReference type="SUPFAM" id="SSF51905">
    <property type="entry name" value="FAD/NAD(P)-binding domain"/>
    <property type="match status" value="1"/>
</dbReference>
<feature type="domain" description="Glucose-methanol-choline oxidoreductase N-terminal" evidence="6">
    <location>
        <begin position="6"/>
        <end position="302"/>
    </location>
</feature>
<feature type="domain" description="Glucose-methanol-choline oxidoreductase C-terminal" evidence="7">
    <location>
        <begin position="369"/>
        <end position="553"/>
    </location>
</feature>
<dbReference type="InterPro" id="IPR000172">
    <property type="entry name" value="GMC_OxRdtase_N"/>
</dbReference>
<dbReference type="SUPFAM" id="SSF54373">
    <property type="entry name" value="FAD-linked reductases, C-terminal domain"/>
    <property type="match status" value="1"/>
</dbReference>
<dbReference type="Proteomes" id="UP000019095">
    <property type="component" value="Chromosome"/>
</dbReference>
<dbReference type="PANTHER" id="PTHR11552">
    <property type="entry name" value="GLUCOSE-METHANOL-CHOLINE GMC OXIDOREDUCTASE"/>
    <property type="match status" value="1"/>
</dbReference>
<proteinExistence type="inferred from homology"/>
<dbReference type="Pfam" id="PF05199">
    <property type="entry name" value="GMC_oxred_C"/>
    <property type="match status" value="1"/>
</dbReference>
<keyword evidence="9" id="KW-1185">Reference proteome</keyword>
<feature type="binding site" evidence="5">
    <location>
        <position position="231"/>
    </location>
    <ligand>
        <name>FAD</name>
        <dbReference type="ChEBI" id="CHEBI:57692"/>
    </ligand>
</feature>
<dbReference type="KEGG" id="amim:MIM_c00530"/>
<evidence type="ECO:0000256" key="3">
    <source>
        <dbReference type="ARBA" id="ARBA00022630"/>
    </source>
</evidence>
<dbReference type="GO" id="GO:0050660">
    <property type="term" value="F:flavin adenine dinucleotide binding"/>
    <property type="evidence" value="ECO:0007669"/>
    <property type="project" value="InterPro"/>
</dbReference>
<evidence type="ECO:0000256" key="2">
    <source>
        <dbReference type="ARBA" id="ARBA00010790"/>
    </source>
</evidence>
<dbReference type="InterPro" id="IPR012132">
    <property type="entry name" value="GMC_OxRdtase"/>
</dbReference>
<evidence type="ECO:0000259" key="6">
    <source>
        <dbReference type="Pfam" id="PF00732"/>
    </source>
</evidence>
<evidence type="ECO:0000256" key="4">
    <source>
        <dbReference type="ARBA" id="ARBA00022827"/>
    </source>
</evidence>
<dbReference type="OrthoDB" id="9785276at2"/>
<evidence type="ECO:0000313" key="9">
    <source>
        <dbReference type="Proteomes" id="UP000019095"/>
    </source>
</evidence>
<comment type="cofactor">
    <cofactor evidence="1 5">
        <name>FAD</name>
        <dbReference type="ChEBI" id="CHEBI:57692"/>
    </cofactor>
</comment>
<gene>
    <name evidence="8" type="ORF">MIM_c00530</name>
</gene>
<sequence>MTVTYSHIIVGGGPAGCVLANRLSASGANQVLLIEAGSDFQPGQEPEEILDVYPYRAAFNPDYQWRDMNASLMSTSADGASRTPVKPYIQPRVIGGGSSMNGEIGNRGLPADYDEWAARGAEGWDWEGVLPYFRKLETDMDYDGPLHGNAGPISISRVMPGEWPGFTNATMQAISAEGYHNIDDQNAVFKDGWFPMSLTTNRRSRSSAAMGYLDPSTRKRANLTIRSRTKVDRVLFEGRRAIGVQAGEERILARRVILSAGALESPAMLLRAGIGDIEQLQQAGIEVVHALPGVGQNLHEHPSIAMSSWIRPGHRLGKTPRRHVQAAWRYSSALPDCGQGDMFMVVVAKSAWHPIGRRIGSLFSWINKPYSTGWVRLNPDNPMARPEIAFQMLSDPRDMERMKLAVRRMWSLYCSREMQQASSDPFVATHGAMAKLVGSVNVRNWLMTLGPALLTEGPASLRKMVIDRLFSSGVNIQQALQDDAAMEEIIRKHTIGGYHPSGTCRMGSASDQGAVVSPIDGAVHGIEGLHVIDASVMPCVPRANTNVPTTMVAEKLAEGLIRGMH</sequence>
<dbReference type="PATRIC" id="fig|1247726.3.peg.58"/>
<dbReference type="PIRSF" id="PIRSF000137">
    <property type="entry name" value="Alcohol_oxidase"/>
    <property type="match status" value="1"/>
</dbReference>
<protein>
    <submittedName>
        <fullName evidence="8">Putative glucose-methanol-choline oxidoreductase</fullName>
    </submittedName>
</protein>
<reference evidence="8 9" key="1">
    <citation type="journal article" date="2014" name="Microbiology">
        <title>Unravelling the complete genome sequence of Advenella mimigardefordensis strain DPN7T and novel insights in the catabolism of the xenobiotic polythioester precursor 3,3'-dithiodipropionate.</title>
        <authorList>
            <person name="Wubbeler J.H."/>
            <person name="Hiessl S."/>
            <person name="Schuldes J."/>
            <person name="Thurmer A."/>
            <person name="Daniel R."/>
            <person name="Steinbuchel A."/>
        </authorList>
    </citation>
    <scope>NUCLEOTIDE SEQUENCE [LARGE SCALE GENOMIC DNA]</scope>
    <source>
        <strain evidence="9">DSM 17166 / LMG 22922 / DPN7</strain>
    </source>
</reference>
<dbReference type="Gene3D" id="3.30.410.40">
    <property type="match status" value="1"/>
</dbReference>